<dbReference type="Gene3D" id="3.55.50.40">
    <property type="match status" value="1"/>
</dbReference>
<evidence type="ECO:0000313" key="3">
    <source>
        <dbReference type="EMBL" id="RST96939.1"/>
    </source>
</evidence>
<dbReference type="InterPro" id="IPR044051">
    <property type="entry name" value="Prophage_tail_N"/>
</dbReference>
<evidence type="ECO:0000259" key="1">
    <source>
        <dbReference type="Pfam" id="PF06605"/>
    </source>
</evidence>
<gene>
    <name evidence="3" type="ORF">CBF37_10300</name>
</gene>
<accession>A0A429ZTH4</accession>
<evidence type="ECO:0000313" key="4">
    <source>
        <dbReference type="Proteomes" id="UP000287857"/>
    </source>
</evidence>
<dbReference type="Pfam" id="PF18994">
    <property type="entry name" value="Prophage_tailD1"/>
    <property type="match status" value="1"/>
</dbReference>
<reference evidence="3 4" key="1">
    <citation type="submission" date="2017-05" db="EMBL/GenBank/DDBJ databases">
        <title>Vagococcus spp. assemblies.</title>
        <authorList>
            <person name="Gulvik C.A."/>
        </authorList>
    </citation>
    <scope>NUCLEOTIDE SEQUENCE [LARGE SCALE GENOMIC DNA]</scope>
    <source>
        <strain evidence="3 4">SS1995</strain>
    </source>
</reference>
<protein>
    <recommendedName>
        <fullName evidence="5">Prophage tail endopeptidase domain-containing protein</fullName>
    </recommendedName>
</protein>
<dbReference type="EMBL" id="NGJS01000020">
    <property type="protein sequence ID" value="RST96939.1"/>
    <property type="molecule type" value="Genomic_DNA"/>
</dbReference>
<proteinExistence type="predicted"/>
<dbReference type="Gene3D" id="6.20.110.10">
    <property type="match status" value="1"/>
</dbReference>
<comment type="caution">
    <text evidence="3">The sequence shown here is derived from an EMBL/GenBank/DDBJ whole genome shotgun (WGS) entry which is preliminary data.</text>
</comment>
<name>A0A429ZTH4_9ENTE</name>
<dbReference type="InterPro" id="IPR010572">
    <property type="entry name" value="Tail_dom"/>
</dbReference>
<keyword evidence="4" id="KW-1185">Reference proteome</keyword>
<dbReference type="Proteomes" id="UP000287857">
    <property type="component" value="Unassembled WGS sequence"/>
</dbReference>
<dbReference type="OrthoDB" id="2404328at2"/>
<feature type="domain" description="Prophage endopeptidase tail N-terminal" evidence="2">
    <location>
        <begin position="5"/>
        <end position="88"/>
    </location>
</feature>
<dbReference type="RefSeq" id="WP_125984661.1">
    <property type="nucleotide sequence ID" value="NZ_NGJS01000020.1"/>
</dbReference>
<dbReference type="AlphaFoldDB" id="A0A429ZTH4"/>
<evidence type="ECO:0008006" key="5">
    <source>
        <dbReference type="Google" id="ProtNLM"/>
    </source>
</evidence>
<dbReference type="Pfam" id="PF06605">
    <property type="entry name" value="Prophage_tail"/>
    <property type="match status" value="1"/>
</dbReference>
<feature type="domain" description="Tail spike" evidence="1">
    <location>
        <begin position="93"/>
        <end position="337"/>
    </location>
</feature>
<evidence type="ECO:0000259" key="2">
    <source>
        <dbReference type="Pfam" id="PF18994"/>
    </source>
</evidence>
<sequence>MKNVLVMNYERTKREILTDFKRDSFKVEDKDDIFNIEFEVPMTNRNAWTFNLLENESSVFFDGQEFIVKQCDNLAHGSTKVKQVTATHITHTIQDGYQYDVMSGTKSINECLTHIFKADKQGFNYDVKNINGSISRVEQENFGNANLVKLIEEVQKDYDVTVVRDNKLFTFIPNRYFENKTNEQIRYRANTDSVSFSIDTYSLKTQIRGSGKRKEPKEGQTVGDWYFEPVTYTSPESEKWGIRIQDPIEDERYTIQSNMIDRLKRELKDYPTISGKVDLKVLNFNVQRGDLVRFVYEPLGINQFIRVVGLTRYPFSNKTPEVELDNQKRTILDYVVALMKGVK</sequence>
<organism evidence="3 4">
    <name type="scientific">Vagococcus vulneris</name>
    <dbReference type="NCBI Taxonomy" id="1977869"/>
    <lineage>
        <taxon>Bacteria</taxon>
        <taxon>Bacillati</taxon>
        <taxon>Bacillota</taxon>
        <taxon>Bacilli</taxon>
        <taxon>Lactobacillales</taxon>
        <taxon>Enterococcaceae</taxon>
        <taxon>Vagococcus</taxon>
    </lineage>
</organism>